<comment type="caution">
    <text evidence="8">Lacks conserved residue(s) required for the propagation of feature annotation.</text>
</comment>
<keyword evidence="13" id="KW-1185">Reference proteome</keyword>
<feature type="transmembrane region" description="Helical" evidence="8">
    <location>
        <begin position="319"/>
        <end position="343"/>
    </location>
</feature>
<feature type="domain" description="Anoctamin transmembrane" evidence="10">
    <location>
        <begin position="308"/>
        <end position="517"/>
    </location>
</feature>
<comment type="subcellular location">
    <subcellularLocation>
        <location evidence="1">Cell membrane</location>
        <topology evidence="1">Multi-pass membrane protein</topology>
    </subcellularLocation>
    <subcellularLocation>
        <location evidence="8">Membrane</location>
        <topology evidence="8">Multi-pass membrane protein</topology>
    </subcellularLocation>
</comment>
<feature type="non-terminal residue" evidence="12">
    <location>
        <position position="858"/>
    </location>
</feature>
<feature type="transmembrane region" description="Helical" evidence="8">
    <location>
        <begin position="396"/>
        <end position="412"/>
    </location>
</feature>
<keyword evidence="5 8" id="KW-1133">Transmembrane helix</keyword>
<accession>A0AAE0V4C0</accession>
<dbReference type="PANTHER" id="PTHR12308">
    <property type="entry name" value="ANOCTAMIN"/>
    <property type="match status" value="1"/>
</dbReference>
<protein>
    <recommendedName>
        <fullName evidence="8">Anoctamin</fullName>
    </recommendedName>
</protein>
<evidence type="ECO:0000256" key="3">
    <source>
        <dbReference type="ARBA" id="ARBA00022475"/>
    </source>
</evidence>
<dbReference type="GO" id="GO:0005229">
    <property type="term" value="F:intracellularly calcium-gated chloride channel activity"/>
    <property type="evidence" value="ECO:0007669"/>
    <property type="project" value="TreeGrafter"/>
</dbReference>
<feature type="compositionally biased region" description="Basic and acidic residues" evidence="9">
    <location>
        <begin position="827"/>
        <end position="839"/>
    </location>
</feature>
<evidence type="ECO:0000256" key="9">
    <source>
        <dbReference type="SAM" id="MobiDB-lite"/>
    </source>
</evidence>
<evidence type="ECO:0000256" key="4">
    <source>
        <dbReference type="ARBA" id="ARBA00022692"/>
    </source>
</evidence>
<name>A0AAE0V4C0_9TELE</name>
<keyword evidence="6 8" id="KW-0472">Membrane</keyword>
<evidence type="ECO:0000313" key="13">
    <source>
        <dbReference type="Proteomes" id="UP001274896"/>
    </source>
</evidence>
<evidence type="ECO:0000256" key="8">
    <source>
        <dbReference type="RuleBase" id="RU280814"/>
    </source>
</evidence>
<comment type="caution">
    <text evidence="12">The sequence shown here is derived from an EMBL/GenBank/DDBJ whole genome shotgun (WGS) entry which is preliminary data.</text>
</comment>
<dbReference type="GO" id="GO:0005886">
    <property type="term" value="C:plasma membrane"/>
    <property type="evidence" value="ECO:0007669"/>
    <property type="project" value="UniProtKB-SubCell"/>
</dbReference>
<feature type="region of interest" description="Disordered" evidence="9">
    <location>
        <begin position="827"/>
        <end position="858"/>
    </location>
</feature>
<evidence type="ECO:0000256" key="6">
    <source>
        <dbReference type="ARBA" id="ARBA00023136"/>
    </source>
</evidence>
<organism evidence="12 13">
    <name type="scientific">Hemibagrus guttatus</name>
    <dbReference type="NCBI Taxonomy" id="175788"/>
    <lineage>
        <taxon>Eukaryota</taxon>
        <taxon>Metazoa</taxon>
        <taxon>Chordata</taxon>
        <taxon>Craniata</taxon>
        <taxon>Vertebrata</taxon>
        <taxon>Euteleostomi</taxon>
        <taxon>Actinopterygii</taxon>
        <taxon>Neopterygii</taxon>
        <taxon>Teleostei</taxon>
        <taxon>Ostariophysi</taxon>
        <taxon>Siluriformes</taxon>
        <taxon>Bagridae</taxon>
        <taxon>Hemibagrus</taxon>
    </lineage>
</organism>
<evidence type="ECO:0000259" key="11">
    <source>
        <dbReference type="Pfam" id="PF16178"/>
    </source>
</evidence>
<evidence type="ECO:0000256" key="5">
    <source>
        <dbReference type="ARBA" id="ARBA00022989"/>
    </source>
</evidence>
<dbReference type="EMBL" id="JAUCMX010000009">
    <property type="protein sequence ID" value="KAK3535083.1"/>
    <property type="molecule type" value="Genomic_DNA"/>
</dbReference>
<evidence type="ECO:0000256" key="2">
    <source>
        <dbReference type="ARBA" id="ARBA00009671"/>
    </source>
</evidence>
<feature type="domain" description="Anoctamin dimerisation" evidence="11">
    <location>
        <begin position="56"/>
        <end position="305"/>
    </location>
</feature>
<feature type="transmembrane region" description="Helical" evidence="8">
    <location>
        <begin position="617"/>
        <end position="639"/>
    </location>
</feature>
<dbReference type="Pfam" id="PF16178">
    <property type="entry name" value="Anoct_dimer"/>
    <property type="match status" value="1"/>
</dbReference>
<dbReference type="PANTHER" id="PTHR12308:SF13">
    <property type="entry name" value="ANOCTAMIN-1"/>
    <property type="match status" value="1"/>
</dbReference>
<keyword evidence="4 8" id="KW-0812">Transmembrane</keyword>
<reference evidence="12" key="1">
    <citation type="submission" date="2023-06" db="EMBL/GenBank/DDBJ databases">
        <title>Male Hemibagrus guttatus genome.</title>
        <authorList>
            <person name="Bian C."/>
        </authorList>
    </citation>
    <scope>NUCLEOTIDE SEQUENCE</scope>
    <source>
        <strain evidence="12">Male_cb2023</strain>
        <tissue evidence="12">Muscle</tissue>
    </source>
</reference>
<evidence type="ECO:0000256" key="1">
    <source>
        <dbReference type="ARBA" id="ARBA00004651"/>
    </source>
</evidence>
<dbReference type="AlphaFoldDB" id="A0AAE0V4C0"/>
<feature type="domain" description="Anoctamin transmembrane" evidence="10">
    <location>
        <begin position="518"/>
        <end position="810"/>
    </location>
</feature>
<dbReference type="InterPro" id="IPR007632">
    <property type="entry name" value="Anoctamin"/>
</dbReference>
<feature type="transmembrane region" description="Helical" evidence="8">
    <location>
        <begin position="461"/>
        <end position="482"/>
    </location>
</feature>
<proteinExistence type="inferred from homology"/>
<dbReference type="InterPro" id="IPR049452">
    <property type="entry name" value="Anoctamin_TM"/>
</dbReference>
<dbReference type="Pfam" id="PF04547">
    <property type="entry name" value="Anoctamin"/>
    <property type="match status" value="2"/>
</dbReference>
<evidence type="ECO:0000256" key="7">
    <source>
        <dbReference type="ARBA" id="ARBA00023180"/>
    </source>
</evidence>
<evidence type="ECO:0000259" key="10">
    <source>
        <dbReference type="Pfam" id="PF04547"/>
    </source>
</evidence>
<keyword evidence="7" id="KW-0325">Glycoprotein</keyword>
<dbReference type="InterPro" id="IPR032394">
    <property type="entry name" value="Anoct_dimer"/>
</dbReference>
<dbReference type="Proteomes" id="UP001274896">
    <property type="component" value="Unassembled WGS sequence"/>
</dbReference>
<comment type="similarity">
    <text evidence="2 8">Belongs to the anoctamin family.</text>
</comment>
<sequence>AVMMKTERYTTVPNKDTHVDIINIKGIEDIGYMQQDIILLNSLTPDDSSRCRSGLYFLDGERRVDYVLTYQIKKPGSSRRHSSRFTDNMLTRSLRRARDPEPGVTDHHDDDKRFRREEFETNLREMGLDLERDEDTKTPGVGFVKIHAPWHVLCREAEFMKLKMPTKKVYEVKQSGSFMEKINTFIYKMTDPLHPNVEENRIEKVKRLSYPFTREKQHLFDMLDRDSFFDSKTRSSIVFEVLKRTKCTKSKFSMGITSLLGSGAYLAAYPLHDGDIDGENAQPNDRKLLYEEWASYSVFYKYQPIGLVRKYFGEKIGLYFAWLGVYTQMLIPASLVGVFVFLYGCVTVDDDIPSMEICDGRRNITMCPLCDGVCGFWNLSSACGTARASHLFDNPATVFFSIFMALWAAFFMEHWKRRQMRLNYEWDLTGFEEEEDHPRAEYEFRVVQKSLKKEQNKSKKIGVTFAIVFGVILYRISTTWALHMSSNPTTRSNVRLTVKATAAIINLVVILILDEVLVGRPGSYIYVFQSYRMEECAHGGCLMELCIQLSITMLGKQLIQNNLFEIGIPKLKKLIRYIKSKRSAFQEEEREKTLQRYETDFFLEPFSGLTPEYMEMIIQFGFVTLFVASFPLAPLFALLNNIIEIRLDAKKFVAELRRPVAARAKDIGIWYNILRGVAKIAVIVNAFVISFTSDFIPRLVYQYMYSTDGSMHGFVNHTLSHFNVSHFQNGTGPVDSLYAGFQVEICRYKDYREPPWSLTPYQVSKEFWVVLAARLAFVIVFQNVVMLMSDIVDWIIPDIPKDISIQIHKEKILMVDLFMKEEKGKNLTTGDDKANENNLKHSPILHPRPLTHTQSNCY</sequence>
<gene>
    <name evidence="12" type="ORF">QTP70_003937</name>
</gene>
<evidence type="ECO:0000313" key="12">
    <source>
        <dbReference type="EMBL" id="KAK3535083.1"/>
    </source>
</evidence>
<keyword evidence="3" id="KW-1003">Cell membrane</keyword>
<dbReference type="GO" id="GO:0046983">
    <property type="term" value="F:protein dimerization activity"/>
    <property type="evidence" value="ECO:0007669"/>
    <property type="project" value="InterPro"/>
</dbReference>